<dbReference type="Pfam" id="PF13556">
    <property type="entry name" value="HTH_30"/>
    <property type="match status" value="1"/>
</dbReference>
<gene>
    <name evidence="3" type="ORF">SAMN05421659_11532</name>
</gene>
<name>A0A1I0RG23_9FIRM</name>
<feature type="domain" description="Purine catabolism PurC-like" evidence="1">
    <location>
        <begin position="17"/>
        <end position="128"/>
    </location>
</feature>
<sequence length="395" mass="46192">MSITLFDLFNQSKSQYKLKLIAGEAGLKNVVSWAQFTEDIMTVSFLKGSELILTTGLNANNRKWIYEFVQELIKQKSTGLIINVGNYIVEDDINEEIKEMCNKNEFPLFVMPWEIRLSDIMQDYCSQLLHDSKVQDNITIALKEIISHPDNASAYFSELNTYGYNQNETYSVMALYFDNMKEFDDKSKNIFINITNILIKEELDYHMYLDGNMLIVIMHQIDKQRVERIVDKLENYKPITRIGIADISDTIYSIALCYHQAVCTLSAAKYNNIRKCYFESLGIYRILFFVSDLEILKKIYKESLIILEDYDKKRGSNLLETLELYVKYDTSIQLVSDKTFTHRNTVNYRVKKIKELLNDDINTMESKFKLQMAFYIKNYLQLKTDGGIANEKSRN</sequence>
<dbReference type="RefSeq" id="WP_170841451.1">
    <property type="nucleotide sequence ID" value="NZ_FOJI01000015.1"/>
</dbReference>
<evidence type="ECO:0000259" key="2">
    <source>
        <dbReference type="Pfam" id="PF13556"/>
    </source>
</evidence>
<dbReference type="AlphaFoldDB" id="A0A1I0RG23"/>
<evidence type="ECO:0000313" key="3">
    <source>
        <dbReference type="EMBL" id="SEW39639.1"/>
    </source>
</evidence>
<protein>
    <submittedName>
        <fullName evidence="3">PucR C-terminal helix-turn-helix domain-containing protein</fullName>
    </submittedName>
</protein>
<keyword evidence="4" id="KW-1185">Reference proteome</keyword>
<reference evidence="3 4" key="1">
    <citation type="submission" date="2016-10" db="EMBL/GenBank/DDBJ databases">
        <authorList>
            <person name="de Groot N.N."/>
        </authorList>
    </citation>
    <scope>NUCLEOTIDE SEQUENCE [LARGE SCALE GENOMIC DNA]</scope>
    <source>
        <strain evidence="3 4">DSM 9179</strain>
    </source>
</reference>
<dbReference type="STRING" id="99656.SAMN05421659_11532"/>
<dbReference type="Gene3D" id="1.10.10.2840">
    <property type="entry name" value="PucR C-terminal helix-turn-helix domain"/>
    <property type="match status" value="1"/>
</dbReference>
<evidence type="ECO:0000313" key="4">
    <source>
        <dbReference type="Proteomes" id="UP000199701"/>
    </source>
</evidence>
<dbReference type="InterPro" id="IPR025736">
    <property type="entry name" value="PucR_C-HTH_dom"/>
</dbReference>
<dbReference type="PANTHER" id="PTHR33744:SF1">
    <property type="entry name" value="DNA-BINDING TRANSCRIPTIONAL ACTIVATOR ADER"/>
    <property type="match status" value="1"/>
</dbReference>
<proteinExistence type="predicted"/>
<dbReference type="Pfam" id="PF07905">
    <property type="entry name" value="PucR"/>
    <property type="match status" value="1"/>
</dbReference>
<dbReference type="PANTHER" id="PTHR33744">
    <property type="entry name" value="CARBOHYDRATE DIACID REGULATOR"/>
    <property type="match status" value="1"/>
</dbReference>
<dbReference type="Proteomes" id="UP000199701">
    <property type="component" value="Unassembled WGS sequence"/>
</dbReference>
<dbReference type="InterPro" id="IPR051448">
    <property type="entry name" value="CdaR-like_regulators"/>
</dbReference>
<evidence type="ECO:0000259" key="1">
    <source>
        <dbReference type="Pfam" id="PF07905"/>
    </source>
</evidence>
<dbReference type="InterPro" id="IPR012914">
    <property type="entry name" value="PucR_dom"/>
</dbReference>
<organism evidence="3 4">
    <name type="scientific">[Clostridium] fimetarium</name>
    <dbReference type="NCBI Taxonomy" id="99656"/>
    <lineage>
        <taxon>Bacteria</taxon>
        <taxon>Bacillati</taxon>
        <taxon>Bacillota</taxon>
        <taxon>Clostridia</taxon>
        <taxon>Lachnospirales</taxon>
        <taxon>Lachnospiraceae</taxon>
    </lineage>
</organism>
<dbReference type="InterPro" id="IPR042070">
    <property type="entry name" value="PucR_C-HTH_sf"/>
</dbReference>
<feature type="domain" description="PucR C-terminal helix-turn-helix" evidence="2">
    <location>
        <begin position="318"/>
        <end position="375"/>
    </location>
</feature>
<accession>A0A1I0RG23</accession>
<dbReference type="EMBL" id="FOJI01000015">
    <property type="protein sequence ID" value="SEW39639.1"/>
    <property type="molecule type" value="Genomic_DNA"/>
</dbReference>